<feature type="compositionally biased region" description="Basic and acidic residues" evidence="1">
    <location>
        <begin position="511"/>
        <end position="533"/>
    </location>
</feature>
<evidence type="ECO:0000313" key="3">
    <source>
        <dbReference type="EMBL" id="EKC98457.1"/>
    </source>
</evidence>
<dbReference type="STRING" id="1220162.K1VP29"/>
<comment type="caution">
    <text evidence="3">The sequence shown here is derived from an EMBL/GenBank/DDBJ whole genome shotgun (WGS) entry which is preliminary data.</text>
</comment>
<evidence type="ECO:0000256" key="1">
    <source>
        <dbReference type="SAM" id="MobiDB-lite"/>
    </source>
</evidence>
<feature type="region of interest" description="Disordered" evidence="1">
    <location>
        <begin position="124"/>
        <end position="151"/>
    </location>
</feature>
<dbReference type="Pfam" id="PF02752">
    <property type="entry name" value="Arrestin_C"/>
    <property type="match status" value="1"/>
</dbReference>
<dbReference type="Pfam" id="PF00339">
    <property type="entry name" value="Arrestin_N"/>
    <property type="match status" value="1"/>
</dbReference>
<feature type="compositionally biased region" description="Low complexity" evidence="1">
    <location>
        <begin position="947"/>
        <end position="965"/>
    </location>
</feature>
<dbReference type="GO" id="GO:0005829">
    <property type="term" value="C:cytosol"/>
    <property type="evidence" value="ECO:0007669"/>
    <property type="project" value="TreeGrafter"/>
</dbReference>
<dbReference type="InParanoid" id="K1VP29"/>
<dbReference type="eggNOG" id="KOG3780">
    <property type="taxonomic scope" value="Eukaryota"/>
</dbReference>
<dbReference type="FunCoup" id="K1VP29">
    <property type="interactions" value="235"/>
</dbReference>
<feature type="region of interest" description="Disordered" evidence="1">
    <location>
        <begin position="164"/>
        <end position="557"/>
    </location>
</feature>
<dbReference type="GO" id="GO:0070086">
    <property type="term" value="P:ubiquitin-dependent endocytosis"/>
    <property type="evidence" value="ECO:0007669"/>
    <property type="project" value="TreeGrafter"/>
</dbReference>
<feature type="compositionally biased region" description="Acidic residues" evidence="1">
    <location>
        <begin position="125"/>
        <end position="135"/>
    </location>
</feature>
<dbReference type="Proteomes" id="UP000006757">
    <property type="component" value="Unassembled WGS sequence"/>
</dbReference>
<evidence type="ECO:0000259" key="2">
    <source>
        <dbReference type="SMART" id="SM01017"/>
    </source>
</evidence>
<dbReference type="HOGENOM" id="CLU_007709_0_0_1"/>
<gene>
    <name evidence="3" type="ORF">A1Q2_07245</name>
</gene>
<dbReference type="GO" id="GO:0005886">
    <property type="term" value="C:plasma membrane"/>
    <property type="evidence" value="ECO:0007669"/>
    <property type="project" value="TreeGrafter"/>
</dbReference>
<dbReference type="EMBL" id="AMBO01000390">
    <property type="protein sequence ID" value="EKC98457.1"/>
    <property type="molecule type" value="Genomic_DNA"/>
</dbReference>
<proteinExistence type="predicted"/>
<sequence length="991" mass="107625">MVKASNAPLQIRLAEPVIFLRGPSTGTDFRGRPQQTQDGPPAMLRGLLTLRLQKPTRIRTVSATLEGKAKTEWPEGIGPRRAETFEEHTILSETATFFSAAEGHRPPVTRRSQSVDPAALAQYDLDSDEDSDDQIDDGRVIPRSASVLPGNEDWSSWRMARSRHASPDRFGGSRQASTLSLAAMRSSATQSRGLSPALTPADTPPPGSPLPRRTSGMNNSASSGDEDWRPRTPEGDPDNPINFPNADAQYSNGTSNPSTPGAVRFGEALSQVPSKDHDAHAMYHPAATHAQPCPTRAGTPTNETPPSASPFTRSPAVSRPPSLHDLQEANGGPSPGGRRSSGLRPPESPSMSRGPSSQGGDGAVEMRGRSRASSIIVRQGEQRHAGEPTGILLPSRTTTSTNSSTGPGVQHAPSVHHAPSFSIDADDRGRASHKGHKFSLSAALRSLSHHRNHSKSREPPSRSASRQRPEATPRNSFMALDDAPIPRISSGANIAMSRNSSSTGLQSLAPERGRSVETARGRSPGRRDESEHRGRSRQKKKSAFSIGGGGDEEVHNWKEFPKGTYNWPISFSIPPNMPPSIHAEFGSVVYKLKAHVVRAGALTTNLSDEMEVQMIAGPQEDDMEESDNVIVERQWEDQMRYQIALSGKAFPIGGTIPISIRLMPLAKCKVYRLTIALEEKSDYYASNKKVARHETPRRFVLFSAKNTPPNKHTPAEPLLPILSDDENAIKDSPLAPLARNAALNNPLEFENLANPEDDVYASLLDPLGPWHFEKDLAVPDCTTRLKFSSKHDQTNISVAHWLKVTIRVERGDDLHLDSKGKRKQFDIIIETPVKILDCRVNTQYNMLPSYERAGSDTPSMGCPIHGRPPPTRLGGSNLIGAASVGAQHAITAGLKNVHITHEVPQREPHGSHEGHEDTLLERNIMYDRLMSGQETEEGREPPSYGEAVANAIRSARSASRAASRATSPVGSRAASRAPSRNVSRVQLHIEE</sequence>
<feature type="compositionally biased region" description="Polar residues" evidence="1">
    <location>
        <begin position="298"/>
        <end position="312"/>
    </location>
</feature>
<dbReference type="PANTHER" id="PTHR11188:SF17">
    <property type="entry name" value="FI21816P1"/>
    <property type="match status" value="1"/>
</dbReference>
<feature type="compositionally biased region" description="Polar residues" evidence="1">
    <location>
        <begin position="174"/>
        <end position="193"/>
    </location>
</feature>
<name>K1VP29_TRIAC</name>
<feature type="compositionally biased region" description="Polar residues" evidence="1">
    <location>
        <begin position="248"/>
        <end position="259"/>
    </location>
</feature>
<dbReference type="AlphaFoldDB" id="K1VP29"/>
<dbReference type="OMA" id="DQTHFQR"/>
<dbReference type="InterPro" id="IPR011022">
    <property type="entry name" value="Arrestin_C-like"/>
</dbReference>
<dbReference type="OrthoDB" id="2238745at2759"/>
<dbReference type="InterPro" id="IPR014752">
    <property type="entry name" value="Arrestin-like_C"/>
</dbReference>
<feature type="compositionally biased region" description="Polar residues" evidence="1">
    <location>
        <begin position="490"/>
        <end position="506"/>
    </location>
</feature>
<organism evidence="3 4">
    <name type="scientific">Trichosporon asahii var. asahii (strain CBS 8904)</name>
    <name type="common">Yeast</name>
    <dbReference type="NCBI Taxonomy" id="1220162"/>
    <lineage>
        <taxon>Eukaryota</taxon>
        <taxon>Fungi</taxon>
        <taxon>Dikarya</taxon>
        <taxon>Basidiomycota</taxon>
        <taxon>Agaricomycotina</taxon>
        <taxon>Tremellomycetes</taxon>
        <taxon>Trichosporonales</taxon>
        <taxon>Trichosporonaceae</taxon>
        <taxon>Trichosporon</taxon>
    </lineage>
</organism>
<reference evidence="3 4" key="1">
    <citation type="journal article" date="2012" name="Eukaryot. Cell">
        <title>Genome sequence of the Trichosporon asahii environmental strain CBS 8904.</title>
        <authorList>
            <person name="Yang R.Y."/>
            <person name="Li H.T."/>
            <person name="Zhu H."/>
            <person name="Zhou G.P."/>
            <person name="Wang M."/>
            <person name="Wang L."/>
        </authorList>
    </citation>
    <scope>NUCLEOTIDE SEQUENCE [LARGE SCALE GENOMIC DNA]</scope>
    <source>
        <strain evidence="3 4">CBS 8904</strain>
    </source>
</reference>
<dbReference type="PANTHER" id="PTHR11188">
    <property type="entry name" value="ARRESTIN DOMAIN CONTAINING PROTEIN"/>
    <property type="match status" value="1"/>
</dbReference>
<feature type="compositionally biased region" description="Low complexity" evidence="1">
    <location>
        <begin position="395"/>
        <end position="405"/>
    </location>
</feature>
<feature type="domain" description="Arrestin C-terminal-like" evidence="2">
    <location>
        <begin position="635"/>
        <end position="840"/>
    </location>
</feature>
<feature type="compositionally biased region" description="Low complexity" evidence="1">
    <location>
        <begin position="336"/>
        <end position="345"/>
    </location>
</feature>
<feature type="region of interest" description="Disordered" evidence="1">
    <location>
        <begin position="932"/>
        <end position="991"/>
    </location>
</feature>
<evidence type="ECO:0000313" key="4">
    <source>
        <dbReference type="Proteomes" id="UP000006757"/>
    </source>
</evidence>
<dbReference type="GO" id="GO:0030674">
    <property type="term" value="F:protein-macromolecule adaptor activity"/>
    <property type="evidence" value="ECO:0007669"/>
    <property type="project" value="TreeGrafter"/>
</dbReference>
<protein>
    <submittedName>
        <fullName evidence="3">Cyclin binding protein</fullName>
    </submittedName>
</protein>
<dbReference type="GO" id="GO:0031625">
    <property type="term" value="F:ubiquitin protein ligase binding"/>
    <property type="evidence" value="ECO:0007669"/>
    <property type="project" value="TreeGrafter"/>
</dbReference>
<accession>K1VP29</accession>
<dbReference type="Gene3D" id="2.60.40.640">
    <property type="match status" value="2"/>
</dbReference>
<dbReference type="InterPro" id="IPR011021">
    <property type="entry name" value="Arrestin-like_N"/>
</dbReference>
<dbReference type="InterPro" id="IPR050357">
    <property type="entry name" value="Arrestin_domain-protein"/>
</dbReference>
<dbReference type="SMART" id="SM01017">
    <property type="entry name" value="Arrestin_C"/>
    <property type="match status" value="1"/>
</dbReference>
<keyword evidence="4" id="KW-1185">Reference proteome</keyword>